<organism evidence="3 4">
    <name type="scientific">Tritonibacter scottomollicae</name>
    <name type="common">Epibacterium scottomollicae</name>
    <dbReference type="NCBI Taxonomy" id="483013"/>
    <lineage>
        <taxon>Bacteria</taxon>
        <taxon>Pseudomonadati</taxon>
        <taxon>Pseudomonadota</taxon>
        <taxon>Alphaproteobacteria</taxon>
        <taxon>Rhodobacterales</taxon>
        <taxon>Paracoccaceae</taxon>
        <taxon>Tritonibacter</taxon>
    </lineage>
</organism>
<feature type="compositionally biased region" description="Basic residues" evidence="1">
    <location>
        <begin position="22"/>
        <end position="37"/>
    </location>
</feature>
<dbReference type="InterPro" id="IPR009506">
    <property type="entry name" value="YjiS-like"/>
</dbReference>
<dbReference type="RefSeq" id="WP_165798111.1">
    <property type="nucleotide sequence ID" value="NZ_JBLWVM010000001.1"/>
</dbReference>
<feature type="region of interest" description="Disordered" evidence="1">
    <location>
        <begin position="22"/>
        <end position="53"/>
    </location>
</feature>
<dbReference type="EMBL" id="PVUF01000004">
    <property type="protein sequence ID" value="PRZ48371.1"/>
    <property type="molecule type" value="Genomic_DNA"/>
</dbReference>
<proteinExistence type="predicted"/>
<feature type="domain" description="YjiS-like" evidence="2">
    <location>
        <begin position="30"/>
        <end position="53"/>
    </location>
</feature>
<evidence type="ECO:0000313" key="4">
    <source>
        <dbReference type="Proteomes" id="UP000237718"/>
    </source>
</evidence>
<dbReference type="AlphaFoldDB" id="A0A2T1AIE6"/>
<accession>A0A2T1AIE6</accession>
<name>A0A2T1AIE6_TRISK</name>
<comment type="caution">
    <text evidence="3">The sequence shown here is derived from an EMBL/GenBank/DDBJ whole genome shotgun (WGS) entry which is preliminary data.</text>
</comment>
<protein>
    <submittedName>
        <fullName evidence="3">Uncharacterized protein DUF1127</fullName>
    </submittedName>
</protein>
<gene>
    <name evidence="3" type="ORF">CLV89_104199</name>
</gene>
<evidence type="ECO:0000313" key="3">
    <source>
        <dbReference type="EMBL" id="PRZ48371.1"/>
    </source>
</evidence>
<reference evidence="3 4" key="1">
    <citation type="submission" date="2018-03" db="EMBL/GenBank/DDBJ databases">
        <title>Genomic Encyclopedia of Archaeal and Bacterial Type Strains, Phase II (KMG-II): from individual species to whole genera.</title>
        <authorList>
            <person name="Goeker M."/>
        </authorList>
    </citation>
    <scope>NUCLEOTIDE SEQUENCE [LARGE SCALE GENOMIC DNA]</scope>
    <source>
        <strain evidence="3 4">DSM 25328</strain>
    </source>
</reference>
<evidence type="ECO:0000256" key="1">
    <source>
        <dbReference type="SAM" id="MobiDB-lite"/>
    </source>
</evidence>
<dbReference type="Pfam" id="PF06568">
    <property type="entry name" value="YjiS-like"/>
    <property type="match status" value="1"/>
</dbReference>
<feature type="compositionally biased region" description="Basic and acidic residues" evidence="1">
    <location>
        <begin position="38"/>
        <end position="53"/>
    </location>
</feature>
<sequence>MTTMIAQLSLWAAISRFFTRPTHKRGPSQHALHRHARRELSHMSDHMLRDLGL</sequence>
<evidence type="ECO:0000259" key="2">
    <source>
        <dbReference type="Pfam" id="PF06568"/>
    </source>
</evidence>
<dbReference type="Proteomes" id="UP000237718">
    <property type="component" value="Unassembled WGS sequence"/>
</dbReference>